<dbReference type="InterPro" id="IPR051691">
    <property type="entry name" value="Metab_Enz_Cyan_OpOx_G3PDH"/>
</dbReference>
<dbReference type="OrthoDB" id="9801699at2"/>
<dbReference type="InterPro" id="IPR036188">
    <property type="entry name" value="FAD/NAD-bd_sf"/>
</dbReference>
<evidence type="ECO:0000256" key="1">
    <source>
        <dbReference type="ARBA" id="ARBA00023002"/>
    </source>
</evidence>
<dbReference type="Gene3D" id="3.50.50.60">
    <property type="entry name" value="FAD/NAD(P)-binding domain"/>
    <property type="match status" value="2"/>
</dbReference>
<evidence type="ECO:0000259" key="2">
    <source>
        <dbReference type="Pfam" id="PF07992"/>
    </source>
</evidence>
<dbReference type="InterPro" id="IPR017224">
    <property type="entry name" value="Opine_Oxase_asu/HCN_bsu"/>
</dbReference>
<proteinExistence type="predicted"/>
<dbReference type="PRINTS" id="PR00368">
    <property type="entry name" value="FADPNR"/>
</dbReference>
<dbReference type="PIRSF" id="PIRSF037495">
    <property type="entry name" value="Opine_OX_OoxA/HcnB"/>
    <property type="match status" value="1"/>
</dbReference>
<gene>
    <name evidence="4" type="ORF">ERS370011_00851</name>
</gene>
<accession>A0A0M7D9M4</accession>
<dbReference type="Gene3D" id="1.10.10.1100">
    <property type="entry name" value="BFD-like [2Fe-2S]-binding domain"/>
    <property type="match status" value="1"/>
</dbReference>
<dbReference type="PANTHER" id="PTHR42949">
    <property type="entry name" value="ANAEROBIC GLYCEROL-3-PHOSPHATE DEHYDROGENASE SUBUNIT B"/>
    <property type="match status" value="1"/>
</dbReference>
<reference evidence="4 5" key="1">
    <citation type="submission" date="2015-09" db="EMBL/GenBank/DDBJ databases">
        <authorList>
            <person name="Jackson K.R."/>
            <person name="Lunt B.L."/>
            <person name="Fisher J.N.B."/>
            <person name="Gardner A.V."/>
            <person name="Bailey M.E."/>
            <person name="Deus L.M."/>
            <person name="Earl A.S."/>
            <person name="Gibby P.D."/>
            <person name="Hartmann K.A."/>
            <person name="Liu J.E."/>
            <person name="Manci A.M."/>
            <person name="Nielsen D.A."/>
            <person name="Solomon M.B."/>
            <person name="Breakwell D.P."/>
            <person name="Burnett S.H."/>
            <person name="Grose J.H."/>
        </authorList>
    </citation>
    <scope>NUCLEOTIDE SEQUENCE [LARGE SCALE GENOMIC DNA]</scope>
    <source>
        <strain evidence="4 5">2789STDY5608636</strain>
    </source>
</reference>
<feature type="domain" description="FAD/NAD(P)-binding" evidence="2">
    <location>
        <begin position="6"/>
        <end position="160"/>
    </location>
</feature>
<organism evidence="4 5">
    <name type="scientific">Bordetella pseudohinzii</name>
    <dbReference type="NCBI Taxonomy" id="1331258"/>
    <lineage>
        <taxon>Bacteria</taxon>
        <taxon>Pseudomonadati</taxon>
        <taxon>Pseudomonadota</taxon>
        <taxon>Betaproteobacteria</taxon>
        <taxon>Burkholderiales</taxon>
        <taxon>Alcaligenaceae</taxon>
        <taxon>Bordetella</taxon>
    </lineage>
</organism>
<dbReference type="Pfam" id="PF07992">
    <property type="entry name" value="Pyr_redox_2"/>
    <property type="match status" value="1"/>
</dbReference>
<dbReference type="PANTHER" id="PTHR42949:SF3">
    <property type="entry name" value="ANAEROBIC GLYCEROL-3-PHOSPHATE DEHYDROGENASE SUBUNIT B"/>
    <property type="match status" value="1"/>
</dbReference>
<name>A0A0M7D9M4_9BORD</name>
<dbReference type="GO" id="GO:0016491">
    <property type="term" value="F:oxidoreductase activity"/>
    <property type="evidence" value="ECO:0007669"/>
    <property type="project" value="UniProtKB-KW"/>
</dbReference>
<dbReference type="RefSeq" id="WP_082149685.1">
    <property type="nucleotide sequence ID" value="NZ_CAJGUP010000062.1"/>
</dbReference>
<evidence type="ECO:0000313" key="4">
    <source>
        <dbReference type="EMBL" id="CUI50472.1"/>
    </source>
</evidence>
<dbReference type="EMBL" id="CYTV01000002">
    <property type="protein sequence ID" value="CUI50472.1"/>
    <property type="molecule type" value="Genomic_DNA"/>
</dbReference>
<sequence>MTREFDAVVIGAGPAGMSAAIRLREQHMRVLVVDEQPAPGGQIWRAVETVAGTRTGRLLGDEYRAGAALAERFRQCGAVYEPLTQVWQIESGWQVYMTQGGRAQAVRAGQVLLAIGAQERPAPFPGWTLPGVLTVGAAQILLKTSNQVPAGPVWVAGSGPLPLLYMAQLLRAGGRIAGWLDTAAPGAWRRALPWAGAAWASWSEIRKGLGWLRELKAAGVRRVRGVTALRALGEGALREIEYTLADGSPRREAASVLLSHEGVVPSIHMTRALDCDHHWDARLSCLAPDLDDWGQTSREGVYVAGDAAGIGGALAACARGELAALGMAQQAGRITARAAGQAAAPLREKLRSLLRIRPMLDAIYPPRAGIFNPPDETIVCRCEELTAGDIRRAARIGQPGPNQVKSYTRAGMGPCQGRQCGYTIAHIVAAEEKRPVSEVGFLRIRPPLKPLTLGELASLDIGGDAAVLAGAPESPGEMPAGGGEPRP</sequence>
<dbReference type="InterPro" id="IPR041854">
    <property type="entry name" value="BFD-like_2Fe2S-bd_dom_sf"/>
</dbReference>
<protein>
    <submittedName>
        <fullName evidence="4">Dihydrolipoamide dehydrogenase</fullName>
    </submittedName>
</protein>
<dbReference type="Proteomes" id="UP000053096">
    <property type="component" value="Unassembled WGS sequence"/>
</dbReference>
<evidence type="ECO:0000259" key="3">
    <source>
        <dbReference type="Pfam" id="PF17806"/>
    </source>
</evidence>
<feature type="domain" description="SoxA A3" evidence="3">
    <location>
        <begin position="379"/>
        <end position="457"/>
    </location>
</feature>
<keyword evidence="1" id="KW-0560">Oxidoreductase</keyword>
<evidence type="ECO:0000313" key="5">
    <source>
        <dbReference type="Proteomes" id="UP000053096"/>
    </source>
</evidence>
<dbReference type="Pfam" id="PF17806">
    <property type="entry name" value="SO_alpha_A3"/>
    <property type="match status" value="1"/>
</dbReference>
<dbReference type="InterPro" id="IPR041117">
    <property type="entry name" value="SoxA_A3"/>
</dbReference>
<dbReference type="CDD" id="cd19946">
    <property type="entry name" value="GlpA-like_Fer2_BFD-like"/>
    <property type="match status" value="1"/>
</dbReference>
<dbReference type="SUPFAM" id="SSF51905">
    <property type="entry name" value="FAD/NAD(P)-binding domain"/>
    <property type="match status" value="1"/>
</dbReference>
<dbReference type="InterPro" id="IPR023753">
    <property type="entry name" value="FAD/NAD-binding_dom"/>
</dbReference>
<dbReference type="PRINTS" id="PR00469">
    <property type="entry name" value="PNDRDTASEII"/>
</dbReference>
<dbReference type="AlphaFoldDB" id="A0A0M7D9M4"/>